<evidence type="ECO:0000256" key="2">
    <source>
        <dbReference type="SAM" id="Phobius"/>
    </source>
</evidence>
<dbReference type="PANTHER" id="PTHR30015">
    <property type="entry name" value="MRR RESTRICTION SYSTEM PROTEIN"/>
    <property type="match status" value="1"/>
</dbReference>
<keyword evidence="2" id="KW-1133">Transmembrane helix</keyword>
<proteinExistence type="predicted"/>
<protein>
    <recommendedName>
        <fullName evidence="3">Restriction endonuclease type IV Mrr domain-containing protein</fullName>
    </recommendedName>
</protein>
<keyword evidence="5" id="KW-1185">Reference proteome</keyword>
<dbReference type="InterPro" id="IPR011335">
    <property type="entry name" value="Restrct_endonuc-II-like"/>
</dbReference>
<evidence type="ECO:0000256" key="1">
    <source>
        <dbReference type="SAM" id="MobiDB-lite"/>
    </source>
</evidence>
<evidence type="ECO:0000313" key="5">
    <source>
        <dbReference type="Proteomes" id="UP000281564"/>
    </source>
</evidence>
<keyword evidence="2" id="KW-0812">Transmembrane</keyword>
<dbReference type="InterPro" id="IPR052906">
    <property type="entry name" value="Type_IV_Methyl-Rstrct_Enzyme"/>
</dbReference>
<dbReference type="InterPro" id="IPR007560">
    <property type="entry name" value="Restrct_endonuc_IV_Mrr"/>
</dbReference>
<evidence type="ECO:0000259" key="3">
    <source>
        <dbReference type="Pfam" id="PF04471"/>
    </source>
</evidence>
<dbReference type="PANTHER" id="PTHR30015:SF7">
    <property type="entry name" value="TYPE IV METHYL-DIRECTED RESTRICTION ENZYME ECOKMRR"/>
    <property type="match status" value="1"/>
</dbReference>
<sequence length="224" mass="24744">MQAKRYGPNTTVGSPDVQQYASLRQQFEDVDKVLIVTTNEFTQQARETADQLNVKLIDGERLVHLIEQHEALDLVAEYLDFIEPVEDPDTEQPHTEASGDPTSDEQPSKGSATSTATSSSPSSTATLSTNASRSTLWVKGTWACLLGWVVVILGVSALSDAVWGVLFFGSWLVLPISIFQDARSLSEDTEWPQYTWAYVIGSAIWFVSLIVGGVYLWQRRTAID</sequence>
<dbReference type="Gene3D" id="3.40.1350.10">
    <property type="match status" value="1"/>
</dbReference>
<feature type="domain" description="Restriction endonuclease type IV Mrr" evidence="3">
    <location>
        <begin position="2"/>
        <end position="66"/>
    </location>
</feature>
<feature type="transmembrane region" description="Helical" evidence="2">
    <location>
        <begin position="142"/>
        <end position="174"/>
    </location>
</feature>
<feature type="compositionally biased region" description="Polar residues" evidence="1">
    <location>
        <begin position="100"/>
        <end position="110"/>
    </location>
</feature>
<evidence type="ECO:0000313" key="4">
    <source>
        <dbReference type="EMBL" id="RJX48724.1"/>
    </source>
</evidence>
<keyword evidence="2" id="KW-0472">Membrane</keyword>
<dbReference type="GO" id="GO:0009307">
    <property type="term" value="P:DNA restriction-modification system"/>
    <property type="evidence" value="ECO:0007669"/>
    <property type="project" value="InterPro"/>
</dbReference>
<feature type="region of interest" description="Disordered" evidence="1">
    <location>
        <begin position="86"/>
        <end position="127"/>
    </location>
</feature>
<comment type="caution">
    <text evidence="4">The sequence shown here is derived from an EMBL/GenBank/DDBJ whole genome shotgun (WGS) entry which is preliminary data.</text>
</comment>
<dbReference type="Pfam" id="PF04471">
    <property type="entry name" value="Mrr_cat"/>
    <property type="match status" value="1"/>
</dbReference>
<dbReference type="SUPFAM" id="SSF52980">
    <property type="entry name" value="Restriction endonuclease-like"/>
    <property type="match status" value="1"/>
</dbReference>
<feature type="transmembrane region" description="Helical" evidence="2">
    <location>
        <begin position="194"/>
        <end position="217"/>
    </location>
</feature>
<dbReference type="InterPro" id="IPR011856">
    <property type="entry name" value="tRNA_endonuc-like_dom_sf"/>
</dbReference>
<dbReference type="AlphaFoldDB" id="A0A3A6Q7Y9"/>
<dbReference type="GO" id="GO:0015666">
    <property type="term" value="F:restriction endodeoxyribonuclease activity"/>
    <property type="evidence" value="ECO:0007669"/>
    <property type="project" value="TreeGrafter"/>
</dbReference>
<gene>
    <name evidence="4" type="ORF">DP106_11110</name>
</gene>
<dbReference type="OrthoDB" id="141004at2157"/>
<reference evidence="4 5" key="1">
    <citation type="submission" date="2018-06" db="EMBL/GenBank/DDBJ databases">
        <title>Halonotius sp. F13-13 a new haloarchaeeon isolated from a solar saltern from Isla Cristina, Huelva, Spain.</title>
        <authorList>
            <person name="Duran-Viseras A."/>
            <person name="Sanchez-Porro C."/>
            <person name="Ventosa A."/>
        </authorList>
    </citation>
    <scope>NUCLEOTIDE SEQUENCE [LARGE SCALE GENOMIC DNA]</scope>
    <source>
        <strain evidence="4 5">CECT 7525</strain>
    </source>
</reference>
<dbReference type="EMBL" id="QMDW01000017">
    <property type="protein sequence ID" value="RJX48724.1"/>
    <property type="molecule type" value="Genomic_DNA"/>
</dbReference>
<dbReference type="Proteomes" id="UP000281564">
    <property type="component" value="Unassembled WGS sequence"/>
</dbReference>
<accession>A0A3A6Q7Y9</accession>
<feature type="compositionally biased region" description="Low complexity" evidence="1">
    <location>
        <begin position="111"/>
        <end position="127"/>
    </location>
</feature>
<organism evidence="4 5">
    <name type="scientific">Halonotius pteroides</name>
    <dbReference type="NCBI Taxonomy" id="268735"/>
    <lineage>
        <taxon>Archaea</taxon>
        <taxon>Methanobacteriati</taxon>
        <taxon>Methanobacteriota</taxon>
        <taxon>Stenosarchaea group</taxon>
        <taxon>Halobacteria</taxon>
        <taxon>Halobacteriales</taxon>
        <taxon>Haloferacaceae</taxon>
        <taxon>Halonotius</taxon>
    </lineage>
</organism>
<name>A0A3A6Q7Y9_9EURY</name>
<dbReference type="GO" id="GO:0003677">
    <property type="term" value="F:DNA binding"/>
    <property type="evidence" value="ECO:0007669"/>
    <property type="project" value="InterPro"/>
</dbReference>